<accession>A0A2A9CQ13</accession>
<keyword evidence="1" id="KW-0812">Transmembrane</keyword>
<dbReference type="EMBL" id="PDJC01000001">
    <property type="protein sequence ID" value="PFG15629.1"/>
    <property type="molecule type" value="Genomic_DNA"/>
</dbReference>
<dbReference type="PANTHER" id="PTHR28008">
    <property type="entry name" value="DOMAIN PROTEIN, PUTATIVE (AFU_ORTHOLOGUE AFUA_3G10980)-RELATED"/>
    <property type="match status" value="1"/>
</dbReference>
<evidence type="ECO:0000313" key="4">
    <source>
        <dbReference type="Proteomes" id="UP000226079"/>
    </source>
</evidence>
<feature type="transmembrane region" description="Helical" evidence="1">
    <location>
        <begin position="30"/>
        <end position="48"/>
    </location>
</feature>
<dbReference type="PANTHER" id="PTHR28008:SF1">
    <property type="entry name" value="DOMAIN PROTEIN, PUTATIVE (AFU_ORTHOLOGUE AFUA_3G10980)-RELATED"/>
    <property type="match status" value="1"/>
</dbReference>
<keyword evidence="4" id="KW-1185">Reference proteome</keyword>
<feature type="transmembrane region" description="Helical" evidence="1">
    <location>
        <begin position="126"/>
        <end position="147"/>
    </location>
</feature>
<evidence type="ECO:0000313" key="3">
    <source>
        <dbReference type="EMBL" id="PFG15629.1"/>
    </source>
</evidence>
<proteinExistence type="predicted"/>
<comment type="caution">
    <text evidence="3">The sequence shown here is derived from an EMBL/GenBank/DDBJ whole genome shotgun (WGS) entry which is preliminary data.</text>
</comment>
<sequence>MAAGYAGGVPKGVTAIRIDRSESKGSVGSARGLLVIYLVILALIGFWPTPVDRAAGSFLLWLGRVVPMLSYTHLEFGANVLLFVPLGLLVTRMLRVHRYLSVVVGLLASVGIELVQWLALPARTPSLYDVLANTLGACLGLLIALWWERGRAHSNGAADR</sequence>
<dbReference type="Pfam" id="PF04892">
    <property type="entry name" value="VanZ"/>
    <property type="match status" value="1"/>
</dbReference>
<feature type="domain" description="VanZ-like" evidence="2">
    <location>
        <begin position="35"/>
        <end position="147"/>
    </location>
</feature>
<reference evidence="3 4" key="1">
    <citation type="submission" date="2017-10" db="EMBL/GenBank/DDBJ databases">
        <title>Sequencing the genomes of 1000 actinobacteria strains.</title>
        <authorList>
            <person name="Klenk H.-P."/>
        </authorList>
    </citation>
    <scope>NUCLEOTIDE SEQUENCE [LARGE SCALE GENOMIC DNA]</scope>
    <source>
        <strain evidence="3 4">DSM 15597</strain>
    </source>
</reference>
<evidence type="ECO:0000256" key="1">
    <source>
        <dbReference type="SAM" id="Phobius"/>
    </source>
</evidence>
<name>A0A2A9CQ13_9ACTN</name>
<feature type="transmembrane region" description="Helical" evidence="1">
    <location>
        <begin position="68"/>
        <end position="90"/>
    </location>
</feature>
<dbReference type="AlphaFoldDB" id="A0A2A9CQ13"/>
<keyword evidence="1" id="KW-1133">Transmembrane helix</keyword>
<feature type="transmembrane region" description="Helical" evidence="1">
    <location>
        <begin position="99"/>
        <end position="120"/>
    </location>
</feature>
<organism evidence="3 4">
    <name type="scientific">Propionicimonas paludicola</name>
    <dbReference type="NCBI Taxonomy" id="185243"/>
    <lineage>
        <taxon>Bacteria</taxon>
        <taxon>Bacillati</taxon>
        <taxon>Actinomycetota</taxon>
        <taxon>Actinomycetes</taxon>
        <taxon>Propionibacteriales</taxon>
        <taxon>Nocardioidaceae</taxon>
        <taxon>Propionicimonas</taxon>
    </lineage>
</organism>
<dbReference type="Proteomes" id="UP000226079">
    <property type="component" value="Unassembled WGS sequence"/>
</dbReference>
<gene>
    <name evidence="3" type="ORF">ATK74_0149</name>
</gene>
<evidence type="ECO:0000259" key="2">
    <source>
        <dbReference type="Pfam" id="PF04892"/>
    </source>
</evidence>
<dbReference type="InterPro" id="IPR006976">
    <property type="entry name" value="VanZ-like"/>
</dbReference>
<keyword evidence="1" id="KW-0472">Membrane</keyword>
<protein>
    <submittedName>
        <fullName evidence="3">VanZ like protein</fullName>
    </submittedName>
</protein>